<evidence type="ECO:0000313" key="2">
    <source>
        <dbReference type="Proteomes" id="UP000597613"/>
    </source>
</evidence>
<accession>A0ABR7AL13</accession>
<gene>
    <name evidence="1" type="ORF">H8S47_05580</name>
</gene>
<dbReference type="Proteomes" id="UP000597613">
    <property type="component" value="Unassembled WGS sequence"/>
</dbReference>
<name>A0ABR7AL13_9SPHN</name>
<proteinExistence type="predicted"/>
<dbReference type="RefSeq" id="WP_187502933.1">
    <property type="nucleotide sequence ID" value="NZ_CP162536.1"/>
</dbReference>
<dbReference type="InterPro" id="IPR032342">
    <property type="entry name" value="DUF4861"/>
</dbReference>
<dbReference type="Pfam" id="PF16153">
    <property type="entry name" value="DUF4861"/>
    <property type="match status" value="1"/>
</dbReference>
<organism evidence="1 2">
    <name type="scientific">Sphingomonas albertensis</name>
    <dbReference type="NCBI Taxonomy" id="2762591"/>
    <lineage>
        <taxon>Bacteria</taxon>
        <taxon>Pseudomonadati</taxon>
        <taxon>Pseudomonadota</taxon>
        <taxon>Alphaproteobacteria</taxon>
        <taxon>Sphingomonadales</taxon>
        <taxon>Sphingomonadaceae</taxon>
        <taxon>Sphingomonas</taxon>
    </lineage>
</organism>
<comment type="caution">
    <text evidence="1">The sequence shown here is derived from an EMBL/GenBank/DDBJ whole genome shotgun (WGS) entry which is preliminary data.</text>
</comment>
<reference evidence="1 2" key="1">
    <citation type="submission" date="2020-08" db="EMBL/GenBank/DDBJ databases">
        <title>Putative novel bacterial strains isolated from necrotic wheat leaf tissues caused by Xanthomonas translucens.</title>
        <authorList>
            <person name="Tambong J.T."/>
        </authorList>
    </citation>
    <scope>NUCLEOTIDE SEQUENCE [LARGE SCALE GENOMIC DNA]</scope>
    <source>
        <strain evidence="2">DOAB 1063</strain>
    </source>
</reference>
<sequence length="297" mass="33099">MGLALVALPIAIDAQDKPKDERKGLPPAADRTSRAAVVFAPYRFGDILWENDRTAHRIYGRPLEKAEPPSSSGIDAWGKNVRWPFMDRQLRTGDQHANHGEGIDFYGVHSFRGAGGLGIWYDNKLWVSRNYSRYRILQNGPDTASFSVDYDRWPVDVARSVWETRRFTLPAGTNFTRMVSTLKSDKPGDLIVGIGISKHPTDETKRGTLTVDRAAGRLTWWGPTDPAKGTMGVALLVDPKAIVDVTADADNYLVLLRASPGKPFVYYMGAAWDRGLDVHSQQDWLAMVRAANTDFRP</sequence>
<protein>
    <submittedName>
        <fullName evidence="1">DUF4861 family protein</fullName>
    </submittedName>
</protein>
<keyword evidence="2" id="KW-1185">Reference proteome</keyword>
<dbReference type="EMBL" id="JACONT010000008">
    <property type="protein sequence ID" value="MBC3941156.1"/>
    <property type="molecule type" value="Genomic_DNA"/>
</dbReference>
<evidence type="ECO:0000313" key="1">
    <source>
        <dbReference type="EMBL" id="MBC3941156.1"/>
    </source>
</evidence>